<dbReference type="Gene3D" id="1.20.1070.10">
    <property type="entry name" value="Rhodopsin 7-helix transmembrane proteins"/>
    <property type="match status" value="1"/>
</dbReference>
<evidence type="ECO:0000256" key="3">
    <source>
        <dbReference type="ARBA" id="ARBA00023170"/>
    </source>
</evidence>
<sequence>MTGEILVRFPIGVMCLLLVLLFYILIFRSLKEHNSQMTKKYGNSNKIVPLNDTTPPKIEIVGETTQHTISSADEKKKSFEMEKSVNTFFEETKYETQAPTITIFRTNNEANIESLSSPGAISNVNSVTLTMASNEHVSHNSFQTKHSANILETLDPHLYIENELYNPPTSMSHVYPSIPQANITDEVLIGHMNVENEEIKESTRKNGLMINISFDSSVEVKTSNTSMDKSLVDSNECVPRVTNFISKSLIEVPKLQCKPLESAFQLVDVVEMDGSTYKQKAHKDTVVGAVCVMNFKNKEQGKRTVEFRAAKRIACFVVTFVALWLPVPISVFFCSFTKTYSVTSVEVTMIFTSLSSLTALLNPLLNCLLNRQIRSVVRDNLFSVKELLIKCVSHT</sequence>
<feature type="transmembrane region" description="Helical" evidence="5">
    <location>
        <begin position="313"/>
        <end position="333"/>
    </location>
</feature>
<dbReference type="GO" id="GO:0016020">
    <property type="term" value="C:membrane"/>
    <property type="evidence" value="ECO:0007669"/>
    <property type="project" value="UniProtKB-SubCell"/>
</dbReference>
<evidence type="ECO:0000256" key="5">
    <source>
        <dbReference type="SAM" id="Phobius"/>
    </source>
</evidence>
<feature type="transmembrane region" description="Helical" evidence="5">
    <location>
        <begin position="6"/>
        <end position="27"/>
    </location>
</feature>
<proteinExistence type="predicted"/>
<dbReference type="SUPFAM" id="SSF81321">
    <property type="entry name" value="Family A G protein-coupled receptor-like"/>
    <property type="match status" value="1"/>
</dbReference>
<dbReference type="PANTHER" id="PTHR24248:SF66">
    <property type="entry name" value="OCTOPAMINE RECEPTOR BETA-3R"/>
    <property type="match status" value="1"/>
</dbReference>
<gene>
    <name evidence="6" type="ORF">ACJMK2_015954</name>
</gene>
<evidence type="ECO:0000256" key="2">
    <source>
        <dbReference type="ARBA" id="ARBA00023040"/>
    </source>
</evidence>
<dbReference type="PANTHER" id="PTHR24248">
    <property type="entry name" value="ADRENERGIC RECEPTOR-RELATED G-PROTEIN COUPLED RECEPTOR"/>
    <property type="match status" value="1"/>
</dbReference>
<name>A0ABD3UVQ3_SINWO</name>
<keyword evidence="5" id="KW-0812">Transmembrane</keyword>
<keyword evidence="5" id="KW-1133">Transmembrane helix</keyword>
<accession>A0ABD3UVQ3</accession>
<evidence type="ECO:0000256" key="1">
    <source>
        <dbReference type="ARBA" id="ARBA00004141"/>
    </source>
</evidence>
<comment type="caution">
    <text evidence="6">The sequence shown here is derived from an EMBL/GenBank/DDBJ whole genome shotgun (WGS) entry which is preliminary data.</text>
</comment>
<keyword evidence="3" id="KW-0675">Receptor</keyword>
<keyword evidence="2" id="KW-0297">G-protein coupled receptor</keyword>
<feature type="transmembrane region" description="Helical" evidence="5">
    <location>
        <begin position="345"/>
        <end position="365"/>
    </location>
</feature>
<dbReference type="Proteomes" id="UP001634394">
    <property type="component" value="Unassembled WGS sequence"/>
</dbReference>
<evidence type="ECO:0000313" key="7">
    <source>
        <dbReference type="Proteomes" id="UP001634394"/>
    </source>
</evidence>
<keyword evidence="4" id="KW-0807">Transducer</keyword>
<keyword evidence="5" id="KW-0472">Membrane</keyword>
<organism evidence="6 7">
    <name type="scientific">Sinanodonta woodiana</name>
    <name type="common">Chinese pond mussel</name>
    <name type="synonym">Anodonta woodiana</name>
    <dbReference type="NCBI Taxonomy" id="1069815"/>
    <lineage>
        <taxon>Eukaryota</taxon>
        <taxon>Metazoa</taxon>
        <taxon>Spiralia</taxon>
        <taxon>Lophotrochozoa</taxon>
        <taxon>Mollusca</taxon>
        <taxon>Bivalvia</taxon>
        <taxon>Autobranchia</taxon>
        <taxon>Heteroconchia</taxon>
        <taxon>Palaeoheterodonta</taxon>
        <taxon>Unionida</taxon>
        <taxon>Unionoidea</taxon>
        <taxon>Unionidae</taxon>
        <taxon>Unioninae</taxon>
        <taxon>Sinanodonta</taxon>
    </lineage>
</organism>
<keyword evidence="7" id="KW-1185">Reference proteome</keyword>
<dbReference type="EMBL" id="JBJQND010000015">
    <property type="protein sequence ID" value="KAL3852292.1"/>
    <property type="molecule type" value="Genomic_DNA"/>
</dbReference>
<evidence type="ECO:0000256" key="4">
    <source>
        <dbReference type="ARBA" id="ARBA00023224"/>
    </source>
</evidence>
<evidence type="ECO:0000313" key="6">
    <source>
        <dbReference type="EMBL" id="KAL3852292.1"/>
    </source>
</evidence>
<dbReference type="GO" id="GO:0004930">
    <property type="term" value="F:G protein-coupled receptor activity"/>
    <property type="evidence" value="ECO:0007669"/>
    <property type="project" value="UniProtKB-KW"/>
</dbReference>
<comment type="subcellular location">
    <subcellularLocation>
        <location evidence="1">Membrane</location>
        <topology evidence="1">Multi-pass membrane protein</topology>
    </subcellularLocation>
</comment>
<protein>
    <submittedName>
        <fullName evidence="6">Uncharacterized protein</fullName>
    </submittedName>
</protein>
<reference evidence="6 7" key="1">
    <citation type="submission" date="2024-11" db="EMBL/GenBank/DDBJ databases">
        <title>Chromosome-level genome assembly of the freshwater bivalve Anodonta woodiana.</title>
        <authorList>
            <person name="Chen X."/>
        </authorList>
    </citation>
    <scope>NUCLEOTIDE SEQUENCE [LARGE SCALE GENOMIC DNA]</scope>
    <source>
        <strain evidence="6">MN2024</strain>
        <tissue evidence="6">Gills</tissue>
    </source>
</reference>
<dbReference type="AlphaFoldDB" id="A0ABD3UVQ3"/>